<organism evidence="4 5">
    <name type="scientific">Rhodocollybia butyracea</name>
    <dbReference type="NCBI Taxonomy" id="206335"/>
    <lineage>
        <taxon>Eukaryota</taxon>
        <taxon>Fungi</taxon>
        <taxon>Dikarya</taxon>
        <taxon>Basidiomycota</taxon>
        <taxon>Agaricomycotina</taxon>
        <taxon>Agaricomycetes</taxon>
        <taxon>Agaricomycetidae</taxon>
        <taxon>Agaricales</taxon>
        <taxon>Marasmiineae</taxon>
        <taxon>Omphalotaceae</taxon>
        <taxon>Rhodocollybia</taxon>
    </lineage>
</organism>
<dbReference type="InterPro" id="IPR019775">
    <property type="entry name" value="WD40_repeat_CS"/>
</dbReference>
<proteinExistence type="predicted"/>
<keyword evidence="1 3" id="KW-0853">WD repeat</keyword>
<dbReference type="PANTHER" id="PTHR19848:SF8">
    <property type="entry name" value="F-BOX AND WD REPEAT DOMAIN CONTAINING 7"/>
    <property type="match status" value="1"/>
</dbReference>
<dbReference type="SUPFAM" id="SSF50978">
    <property type="entry name" value="WD40 repeat-like"/>
    <property type="match status" value="1"/>
</dbReference>
<accession>A0A9P5PJ54</accession>
<dbReference type="Gene3D" id="2.130.10.10">
    <property type="entry name" value="YVTN repeat-like/Quinoprotein amine dehydrogenase"/>
    <property type="match status" value="2"/>
</dbReference>
<dbReference type="Pfam" id="PF00400">
    <property type="entry name" value="WD40"/>
    <property type="match status" value="5"/>
</dbReference>
<evidence type="ECO:0000256" key="1">
    <source>
        <dbReference type="ARBA" id="ARBA00022574"/>
    </source>
</evidence>
<sequence>APDGSKVGCGTSDGRVKIWDILTPHNHRTFKGHNGSVDSVDFCADGLAVISGADDGSIIIWDLETGQHKNKFENHIEQGSNIFSAGWSPNGNKVASGSNDKTVKIWSIFSESSEYEMPMALEGHDAWLQLVRYFPSGLRLLSVSIDYTVVIWDTNLGVMMYSFNSHVMWVTAVTVSSDSSRIAYGSNDNTGQIWNSSKSFREHVLAKHTDCIEAVIFSPD</sequence>
<feature type="non-terminal residue" evidence="4">
    <location>
        <position position="1"/>
    </location>
</feature>
<dbReference type="InterPro" id="IPR020472">
    <property type="entry name" value="WD40_PAC1"/>
</dbReference>
<dbReference type="AlphaFoldDB" id="A0A9P5PJ54"/>
<evidence type="ECO:0000256" key="3">
    <source>
        <dbReference type="PROSITE-ProRule" id="PRU00221"/>
    </source>
</evidence>
<dbReference type="InterPro" id="IPR001680">
    <property type="entry name" value="WD40_rpt"/>
</dbReference>
<evidence type="ECO:0000313" key="4">
    <source>
        <dbReference type="EMBL" id="KAF9063582.1"/>
    </source>
</evidence>
<dbReference type="OrthoDB" id="2671416at2759"/>
<dbReference type="PROSITE" id="PS50294">
    <property type="entry name" value="WD_REPEATS_REGION"/>
    <property type="match status" value="5"/>
</dbReference>
<comment type="caution">
    <text evidence="4">The sequence shown here is derived from an EMBL/GenBank/DDBJ whole genome shotgun (WGS) entry which is preliminary data.</text>
</comment>
<dbReference type="Proteomes" id="UP000772434">
    <property type="component" value="Unassembled WGS sequence"/>
</dbReference>
<dbReference type="PROSITE" id="PS50082">
    <property type="entry name" value="WD_REPEATS_2"/>
    <property type="match status" value="5"/>
</dbReference>
<reference evidence="4" key="1">
    <citation type="submission" date="2020-11" db="EMBL/GenBank/DDBJ databases">
        <authorList>
            <consortium name="DOE Joint Genome Institute"/>
            <person name="Ahrendt S."/>
            <person name="Riley R."/>
            <person name="Andreopoulos W."/>
            <person name="Labutti K."/>
            <person name="Pangilinan J."/>
            <person name="Ruiz-Duenas F.J."/>
            <person name="Barrasa J.M."/>
            <person name="Sanchez-Garcia M."/>
            <person name="Camarero S."/>
            <person name="Miyauchi S."/>
            <person name="Serrano A."/>
            <person name="Linde D."/>
            <person name="Babiker R."/>
            <person name="Drula E."/>
            <person name="Ayuso-Fernandez I."/>
            <person name="Pacheco R."/>
            <person name="Padilla G."/>
            <person name="Ferreira P."/>
            <person name="Barriuso J."/>
            <person name="Kellner H."/>
            <person name="Castanera R."/>
            <person name="Alfaro M."/>
            <person name="Ramirez L."/>
            <person name="Pisabarro A.G."/>
            <person name="Kuo A."/>
            <person name="Tritt A."/>
            <person name="Lipzen A."/>
            <person name="He G."/>
            <person name="Yan M."/>
            <person name="Ng V."/>
            <person name="Cullen D."/>
            <person name="Martin F."/>
            <person name="Rosso M.-N."/>
            <person name="Henrissat B."/>
            <person name="Hibbett D."/>
            <person name="Martinez A.T."/>
            <person name="Grigoriev I.V."/>
        </authorList>
    </citation>
    <scope>NUCLEOTIDE SEQUENCE</scope>
    <source>
        <strain evidence="4">AH 40177</strain>
    </source>
</reference>
<dbReference type="PRINTS" id="PR00320">
    <property type="entry name" value="GPROTEINBRPT"/>
</dbReference>
<dbReference type="InterPro" id="IPR036322">
    <property type="entry name" value="WD40_repeat_dom_sf"/>
</dbReference>
<feature type="repeat" description="WD" evidence="3">
    <location>
        <begin position="75"/>
        <end position="116"/>
    </location>
</feature>
<dbReference type="PROSITE" id="PS00678">
    <property type="entry name" value="WD_REPEATS_1"/>
    <property type="match status" value="1"/>
</dbReference>
<dbReference type="CDD" id="cd00200">
    <property type="entry name" value="WD40"/>
    <property type="match status" value="1"/>
</dbReference>
<evidence type="ECO:0000256" key="2">
    <source>
        <dbReference type="ARBA" id="ARBA00022737"/>
    </source>
</evidence>
<evidence type="ECO:0000313" key="5">
    <source>
        <dbReference type="Proteomes" id="UP000772434"/>
    </source>
</evidence>
<feature type="repeat" description="WD" evidence="3">
    <location>
        <begin position="30"/>
        <end position="71"/>
    </location>
</feature>
<feature type="repeat" description="WD" evidence="3">
    <location>
        <begin position="1"/>
        <end position="29"/>
    </location>
</feature>
<keyword evidence="5" id="KW-1185">Reference proteome</keyword>
<feature type="repeat" description="WD" evidence="3">
    <location>
        <begin position="163"/>
        <end position="195"/>
    </location>
</feature>
<name>A0A9P5PJ54_9AGAR</name>
<protein>
    <submittedName>
        <fullName evidence="4">WD40-repeat-containing domain protein</fullName>
    </submittedName>
</protein>
<gene>
    <name evidence="4" type="ORF">BDP27DRAFT_1172785</name>
</gene>
<feature type="non-terminal residue" evidence="4">
    <location>
        <position position="220"/>
    </location>
</feature>
<dbReference type="PANTHER" id="PTHR19848">
    <property type="entry name" value="WD40 REPEAT PROTEIN"/>
    <property type="match status" value="1"/>
</dbReference>
<keyword evidence="2" id="KW-0677">Repeat</keyword>
<dbReference type="EMBL" id="JADNRY010000143">
    <property type="protein sequence ID" value="KAF9063582.1"/>
    <property type="molecule type" value="Genomic_DNA"/>
</dbReference>
<feature type="repeat" description="WD" evidence="3">
    <location>
        <begin position="121"/>
        <end position="162"/>
    </location>
</feature>
<dbReference type="SMART" id="SM00320">
    <property type="entry name" value="WD40"/>
    <property type="match status" value="4"/>
</dbReference>
<dbReference type="InterPro" id="IPR015943">
    <property type="entry name" value="WD40/YVTN_repeat-like_dom_sf"/>
</dbReference>